<gene>
    <name evidence="1" type="ORF">FNYG_10170</name>
</gene>
<reference evidence="1 2" key="1">
    <citation type="submission" date="2017-06" db="EMBL/GenBank/DDBJ databases">
        <title>Genome of Fusarium nygamai isolate CS10214.</title>
        <authorList>
            <person name="Gardiner D.M."/>
            <person name="Obanor F."/>
            <person name="Kazan K."/>
        </authorList>
    </citation>
    <scope>NUCLEOTIDE SEQUENCE [LARGE SCALE GENOMIC DNA]</scope>
    <source>
        <strain evidence="1 2">CS10214</strain>
    </source>
</reference>
<accession>A0A2K0W3A4</accession>
<proteinExistence type="predicted"/>
<comment type="caution">
    <text evidence="1">The sequence shown here is derived from an EMBL/GenBank/DDBJ whole genome shotgun (WGS) entry which is preliminary data.</text>
</comment>
<evidence type="ECO:0000313" key="2">
    <source>
        <dbReference type="Proteomes" id="UP000236664"/>
    </source>
</evidence>
<name>A0A2K0W3A4_GIBNY</name>
<dbReference type="Proteomes" id="UP000236664">
    <property type="component" value="Unassembled WGS sequence"/>
</dbReference>
<dbReference type="OrthoDB" id="10307827at2759"/>
<keyword evidence="2" id="KW-1185">Reference proteome</keyword>
<protein>
    <submittedName>
        <fullName evidence="1">Uncharacterized protein</fullName>
    </submittedName>
</protein>
<evidence type="ECO:0000313" key="1">
    <source>
        <dbReference type="EMBL" id="PNP76751.1"/>
    </source>
</evidence>
<organism evidence="1 2">
    <name type="scientific">Gibberella nygamai</name>
    <name type="common">Bean root rot disease fungus</name>
    <name type="synonym">Fusarium nygamai</name>
    <dbReference type="NCBI Taxonomy" id="42673"/>
    <lineage>
        <taxon>Eukaryota</taxon>
        <taxon>Fungi</taxon>
        <taxon>Dikarya</taxon>
        <taxon>Ascomycota</taxon>
        <taxon>Pezizomycotina</taxon>
        <taxon>Sordariomycetes</taxon>
        <taxon>Hypocreomycetidae</taxon>
        <taxon>Hypocreales</taxon>
        <taxon>Nectriaceae</taxon>
        <taxon>Fusarium</taxon>
        <taxon>Fusarium fujikuroi species complex</taxon>
    </lineage>
</organism>
<dbReference type="EMBL" id="MTQA01000141">
    <property type="protein sequence ID" value="PNP76751.1"/>
    <property type="molecule type" value="Genomic_DNA"/>
</dbReference>
<dbReference type="AlphaFoldDB" id="A0A2K0W3A4"/>
<sequence>MAHALDLTGCAEFEELLHNCKAIILKAEATLSTLYNKRAYFRKIADE</sequence>